<evidence type="ECO:0000313" key="7">
    <source>
        <dbReference type="Proteomes" id="UP001141806"/>
    </source>
</evidence>
<sequence length="311" mass="34055">MMEWEMVSFVGFRGINVPVRNGGGGGDGDRRGESGGGEAGGGDGGGGGGGVGGGGGGEKTGSGGDKIGNGGGVANSQVQMAKRNNMVTDILWQNRNPSNSSTFMNIKLLTEMNMENGDRAKKVKSNGKMNLKLSRNVSSSSVDDNSEGTESSYLSLDKSPSLDGGVATSLDPYQNIENIVYQHKWHRQIDDPKIDPQKLKRILSNRRSAKKCRDRKLEYTKTLEAKMNALQADVSLMNSQISYLKSTRLQLITENSIMKQRIATFISEKQFRDDQTTMLIEERDRLQDLLKLQQQQLQPSFEESVDLQLKL</sequence>
<organism evidence="6 7">
    <name type="scientific">Protea cynaroides</name>
    <dbReference type="NCBI Taxonomy" id="273540"/>
    <lineage>
        <taxon>Eukaryota</taxon>
        <taxon>Viridiplantae</taxon>
        <taxon>Streptophyta</taxon>
        <taxon>Embryophyta</taxon>
        <taxon>Tracheophyta</taxon>
        <taxon>Spermatophyta</taxon>
        <taxon>Magnoliopsida</taxon>
        <taxon>Proteales</taxon>
        <taxon>Proteaceae</taxon>
        <taxon>Protea</taxon>
    </lineage>
</organism>
<dbReference type="PANTHER" id="PTHR46391">
    <property type="entry name" value="BASIC LEUCINE ZIPPER 34"/>
    <property type="match status" value="1"/>
</dbReference>
<dbReference type="CDD" id="cd14703">
    <property type="entry name" value="bZIP_plant_RF2"/>
    <property type="match status" value="1"/>
</dbReference>
<dbReference type="AlphaFoldDB" id="A0A9Q0KU48"/>
<proteinExistence type="predicted"/>
<accession>A0A9Q0KU48</accession>
<gene>
    <name evidence="6" type="ORF">NE237_001517</name>
</gene>
<feature type="region of interest" description="Disordered" evidence="4">
    <location>
        <begin position="124"/>
        <end position="158"/>
    </location>
</feature>
<keyword evidence="3" id="KW-0539">Nucleus</keyword>
<reference evidence="6" key="1">
    <citation type="journal article" date="2023" name="Plant J.">
        <title>The genome of the king protea, Protea cynaroides.</title>
        <authorList>
            <person name="Chang J."/>
            <person name="Duong T.A."/>
            <person name="Schoeman C."/>
            <person name="Ma X."/>
            <person name="Roodt D."/>
            <person name="Barker N."/>
            <person name="Li Z."/>
            <person name="Van de Peer Y."/>
            <person name="Mizrachi E."/>
        </authorList>
    </citation>
    <scope>NUCLEOTIDE SEQUENCE</scope>
    <source>
        <tissue evidence="6">Young leaves</tissue>
    </source>
</reference>
<dbReference type="PANTHER" id="PTHR46391:SF35">
    <property type="entry name" value="BASIC LEUCINE ZIPPER 34-LIKE ISOFORM X1"/>
    <property type="match status" value="1"/>
</dbReference>
<dbReference type="EMBL" id="JAMYWD010000003">
    <property type="protein sequence ID" value="KAJ4976411.1"/>
    <property type="molecule type" value="Genomic_DNA"/>
</dbReference>
<name>A0A9Q0KU48_9MAGN</name>
<dbReference type="Gene3D" id="1.20.5.170">
    <property type="match status" value="1"/>
</dbReference>
<evidence type="ECO:0000256" key="2">
    <source>
        <dbReference type="ARBA" id="ARBA00023163"/>
    </source>
</evidence>
<dbReference type="InterPro" id="IPR044759">
    <property type="entry name" value="bZIP_RF2"/>
</dbReference>
<dbReference type="PROSITE" id="PS50217">
    <property type="entry name" value="BZIP"/>
    <property type="match status" value="1"/>
</dbReference>
<evidence type="ECO:0000256" key="4">
    <source>
        <dbReference type="SAM" id="MobiDB-lite"/>
    </source>
</evidence>
<evidence type="ECO:0000313" key="6">
    <source>
        <dbReference type="EMBL" id="KAJ4976411.1"/>
    </source>
</evidence>
<feature type="region of interest" description="Disordered" evidence="4">
    <location>
        <begin position="18"/>
        <end position="74"/>
    </location>
</feature>
<dbReference type="PROSITE" id="PS00036">
    <property type="entry name" value="BZIP_BASIC"/>
    <property type="match status" value="1"/>
</dbReference>
<keyword evidence="1" id="KW-0805">Transcription regulation</keyword>
<dbReference type="Pfam" id="PF00170">
    <property type="entry name" value="bZIP_1"/>
    <property type="match status" value="1"/>
</dbReference>
<feature type="compositionally biased region" description="Gly residues" evidence="4">
    <location>
        <begin position="34"/>
        <end position="73"/>
    </location>
</feature>
<keyword evidence="2" id="KW-0804">Transcription</keyword>
<feature type="domain" description="BZIP" evidence="5">
    <location>
        <begin position="195"/>
        <end position="245"/>
    </location>
</feature>
<dbReference type="Proteomes" id="UP001141806">
    <property type="component" value="Unassembled WGS sequence"/>
</dbReference>
<dbReference type="SMART" id="SM00338">
    <property type="entry name" value="BRLZ"/>
    <property type="match status" value="1"/>
</dbReference>
<evidence type="ECO:0000259" key="5">
    <source>
        <dbReference type="PROSITE" id="PS50217"/>
    </source>
</evidence>
<dbReference type="InterPro" id="IPR004827">
    <property type="entry name" value="bZIP"/>
</dbReference>
<evidence type="ECO:0000256" key="1">
    <source>
        <dbReference type="ARBA" id="ARBA00023015"/>
    </source>
</evidence>
<dbReference type="OrthoDB" id="552661at2759"/>
<dbReference type="SUPFAM" id="SSF57959">
    <property type="entry name" value="Leucine zipper domain"/>
    <property type="match status" value="1"/>
</dbReference>
<comment type="caution">
    <text evidence="6">The sequence shown here is derived from an EMBL/GenBank/DDBJ whole genome shotgun (WGS) entry which is preliminary data.</text>
</comment>
<dbReference type="InterPro" id="IPR052483">
    <property type="entry name" value="bZIP_transcription_regulators"/>
</dbReference>
<dbReference type="GO" id="GO:0003700">
    <property type="term" value="F:DNA-binding transcription factor activity"/>
    <property type="evidence" value="ECO:0007669"/>
    <property type="project" value="InterPro"/>
</dbReference>
<keyword evidence="7" id="KW-1185">Reference proteome</keyword>
<evidence type="ECO:0000256" key="3">
    <source>
        <dbReference type="ARBA" id="ARBA00023242"/>
    </source>
</evidence>
<dbReference type="GO" id="GO:0005634">
    <property type="term" value="C:nucleus"/>
    <property type="evidence" value="ECO:0007669"/>
    <property type="project" value="UniProtKB-ARBA"/>
</dbReference>
<dbReference type="InterPro" id="IPR046347">
    <property type="entry name" value="bZIP_sf"/>
</dbReference>
<protein>
    <recommendedName>
        <fullName evidence="5">BZIP domain-containing protein</fullName>
    </recommendedName>
</protein>